<proteinExistence type="predicted"/>
<feature type="non-terminal residue" evidence="2">
    <location>
        <position position="1"/>
    </location>
</feature>
<keyword evidence="1" id="KW-1133">Transmembrane helix</keyword>
<accession>A0A392UXC2</accession>
<evidence type="ECO:0000313" key="3">
    <source>
        <dbReference type="Proteomes" id="UP000265520"/>
    </source>
</evidence>
<keyword evidence="1" id="KW-0472">Membrane</keyword>
<dbReference type="Proteomes" id="UP000265520">
    <property type="component" value="Unassembled WGS sequence"/>
</dbReference>
<name>A0A392UXC2_9FABA</name>
<evidence type="ECO:0000313" key="2">
    <source>
        <dbReference type="EMBL" id="MCI79772.1"/>
    </source>
</evidence>
<dbReference type="AlphaFoldDB" id="A0A392UXC2"/>
<keyword evidence="1" id="KW-0812">Transmembrane</keyword>
<organism evidence="2 3">
    <name type="scientific">Trifolium medium</name>
    <dbReference type="NCBI Taxonomy" id="97028"/>
    <lineage>
        <taxon>Eukaryota</taxon>
        <taxon>Viridiplantae</taxon>
        <taxon>Streptophyta</taxon>
        <taxon>Embryophyta</taxon>
        <taxon>Tracheophyta</taxon>
        <taxon>Spermatophyta</taxon>
        <taxon>Magnoliopsida</taxon>
        <taxon>eudicotyledons</taxon>
        <taxon>Gunneridae</taxon>
        <taxon>Pentapetalae</taxon>
        <taxon>rosids</taxon>
        <taxon>fabids</taxon>
        <taxon>Fabales</taxon>
        <taxon>Fabaceae</taxon>
        <taxon>Papilionoideae</taxon>
        <taxon>50 kb inversion clade</taxon>
        <taxon>NPAAA clade</taxon>
        <taxon>Hologalegina</taxon>
        <taxon>IRL clade</taxon>
        <taxon>Trifolieae</taxon>
        <taxon>Trifolium</taxon>
    </lineage>
</organism>
<comment type="caution">
    <text evidence="2">The sequence shown here is derived from an EMBL/GenBank/DDBJ whole genome shotgun (WGS) entry which is preliminary data.</text>
</comment>
<evidence type="ECO:0000256" key="1">
    <source>
        <dbReference type="SAM" id="Phobius"/>
    </source>
</evidence>
<protein>
    <submittedName>
        <fullName evidence="2">Uncharacterized protein</fullName>
    </submittedName>
</protein>
<reference evidence="2 3" key="1">
    <citation type="journal article" date="2018" name="Front. Plant Sci.">
        <title>Red Clover (Trifolium pratense) and Zigzag Clover (T. medium) - A Picture of Genomic Similarities and Differences.</title>
        <authorList>
            <person name="Dluhosova J."/>
            <person name="Istvanek J."/>
            <person name="Nedelnik J."/>
            <person name="Repkova J."/>
        </authorList>
    </citation>
    <scope>NUCLEOTIDE SEQUENCE [LARGE SCALE GENOMIC DNA]</scope>
    <source>
        <strain evidence="3">cv. 10/8</strain>
        <tissue evidence="2">Leaf</tissue>
    </source>
</reference>
<keyword evidence="3" id="KW-1185">Reference proteome</keyword>
<sequence>KGTLLDADGESLTGIDIPFFTMEVLVFFFFEAIAETVVMGVALVIRAEEPSLAFNSFLF</sequence>
<feature type="transmembrane region" description="Helical" evidence="1">
    <location>
        <begin position="24"/>
        <end position="45"/>
    </location>
</feature>
<dbReference type="EMBL" id="LXQA010980958">
    <property type="protein sequence ID" value="MCI79772.1"/>
    <property type="molecule type" value="Genomic_DNA"/>
</dbReference>